<dbReference type="GO" id="GO:0046872">
    <property type="term" value="F:metal ion binding"/>
    <property type="evidence" value="ECO:0007669"/>
    <property type="project" value="UniProtKB-KW"/>
</dbReference>
<evidence type="ECO:0000313" key="9">
    <source>
        <dbReference type="EMBL" id="KKL78734.1"/>
    </source>
</evidence>
<dbReference type="Pfam" id="PF00675">
    <property type="entry name" value="Peptidase_M16"/>
    <property type="match status" value="1"/>
</dbReference>
<dbReference type="SUPFAM" id="SSF63411">
    <property type="entry name" value="LuxS/MPP-like metallohydrolase"/>
    <property type="match status" value="2"/>
</dbReference>
<dbReference type="InterPro" id="IPR007863">
    <property type="entry name" value="Peptidase_M16_C"/>
</dbReference>
<keyword evidence="3" id="KW-0479">Metal-binding</keyword>
<dbReference type="Pfam" id="PF05193">
    <property type="entry name" value="Peptidase_M16_C"/>
    <property type="match status" value="1"/>
</dbReference>
<organism evidence="9">
    <name type="scientific">marine sediment metagenome</name>
    <dbReference type="NCBI Taxonomy" id="412755"/>
    <lineage>
        <taxon>unclassified sequences</taxon>
        <taxon>metagenomes</taxon>
        <taxon>ecological metagenomes</taxon>
    </lineage>
</organism>
<gene>
    <name evidence="9" type="ORF">LCGC14_2021870</name>
</gene>
<evidence type="ECO:0000256" key="6">
    <source>
        <dbReference type="ARBA" id="ARBA00023049"/>
    </source>
</evidence>
<evidence type="ECO:0000256" key="1">
    <source>
        <dbReference type="ARBA" id="ARBA00007261"/>
    </source>
</evidence>
<sequence>YQAFISQHGGGHNAYTSFDHTNYFFDINPENLEPALDRFSRFFVAPLFNAEYVEREKNAVHSEYKTRIKNDYRRQRNVFSEVVNANHPASKFSVGNLDTLADTETSKVREDLVSFYQTHYSANRMALVVLAPNSLDELESMVRPRFEVVPNSQSKQPKHGQPLFEKGQLPLLLSLQPVQELRELSVTIPLPAVHEYYRQKPLAYLGNLIGHEGKGSLLSLLKEKGWAEGLRAGEGLADQSGSSFDVTVGLTPDGLSNWQQVLELIFQEIALVAEQGVAEWRHQEQGALAGMQFRHKELGDPVHRTSQLANQLHKYPYKDVMRGPYRMDIFF</sequence>
<evidence type="ECO:0000256" key="5">
    <source>
        <dbReference type="ARBA" id="ARBA00022833"/>
    </source>
</evidence>
<feature type="domain" description="Peptidase M16 N-terminal" evidence="7">
    <location>
        <begin position="2"/>
        <end position="77"/>
    </location>
</feature>
<dbReference type="PANTHER" id="PTHR43690:SF18">
    <property type="entry name" value="INSULIN-DEGRADING ENZYME-RELATED"/>
    <property type="match status" value="1"/>
</dbReference>
<dbReference type="GO" id="GO:0006508">
    <property type="term" value="P:proteolysis"/>
    <property type="evidence" value="ECO:0007669"/>
    <property type="project" value="UniProtKB-KW"/>
</dbReference>
<proteinExistence type="inferred from homology"/>
<comment type="similarity">
    <text evidence="1">Belongs to the peptidase M16 family.</text>
</comment>
<accession>A0A0F9EXF9</accession>
<dbReference type="InterPro" id="IPR050626">
    <property type="entry name" value="Peptidase_M16"/>
</dbReference>
<evidence type="ECO:0008006" key="10">
    <source>
        <dbReference type="Google" id="ProtNLM"/>
    </source>
</evidence>
<keyword evidence="2" id="KW-0645">Protease</keyword>
<dbReference type="InterPro" id="IPR011765">
    <property type="entry name" value="Pept_M16_N"/>
</dbReference>
<dbReference type="InterPro" id="IPR011249">
    <property type="entry name" value="Metalloenz_LuxS/M16"/>
</dbReference>
<reference evidence="9" key="1">
    <citation type="journal article" date="2015" name="Nature">
        <title>Complex archaea that bridge the gap between prokaryotes and eukaryotes.</title>
        <authorList>
            <person name="Spang A."/>
            <person name="Saw J.H."/>
            <person name="Jorgensen S.L."/>
            <person name="Zaremba-Niedzwiedzka K."/>
            <person name="Martijn J."/>
            <person name="Lind A.E."/>
            <person name="van Eijk R."/>
            <person name="Schleper C."/>
            <person name="Guy L."/>
            <person name="Ettema T.J."/>
        </authorList>
    </citation>
    <scope>NUCLEOTIDE SEQUENCE</scope>
</reference>
<dbReference type="PANTHER" id="PTHR43690">
    <property type="entry name" value="NARDILYSIN"/>
    <property type="match status" value="1"/>
</dbReference>
<comment type="caution">
    <text evidence="9">The sequence shown here is derived from an EMBL/GenBank/DDBJ whole genome shotgun (WGS) entry which is preliminary data.</text>
</comment>
<feature type="domain" description="Peptidase M16 C-terminal" evidence="8">
    <location>
        <begin position="109"/>
        <end position="283"/>
    </location>
</feature>
<keyword evidence="4" id="KW-0378">Hydrolase</keyword>
<keyword evidence="6" id="KW-0482">Metalloprotease</keyword>
<evidence type="ECO:0000259" key="7">
    <source>
        <dbReference type="Pfam" id="PF00675"/>
    </source>
</evidence>
<protein>
    <recommendedName>
        <fullName evidence="10">Peptidase M16 C-terminal domain-containing protein</fullName>
    </recommendedName>
</protein>
<evidence type="ECO:0000256" key="4">
    <source>
        <dbReference type="ARBA" id="ARBA00022801"/>
    </source>
</evidence>
<name>A0A0F9EXF9_9ZZZZ</name>
<dbReference type="EMBL" id="LAZR01023365">
    <property type="protein sequence ID" value="KKL78734.1"/>
    <property type="molecule type" value="Genomic_DNA"/>
</dbReference>
<feature type="non-terminal residue" evidence="9">
    <location>
        <position position="1"/>
    </location>
</feature>
<evidence type="ECO:0000256" key="2">
    <source>
        <dbReference type="ARBA" id="ARBA00022670"/>
    </source>
</evidence>
<dbReference type="GO" id="GO:0004222">
    <property type="term" value="F:metalloendopeptidase activity"/>
    <property type="evidence" value="ECO:0007669"/>
    <property type="project" value="TreeGrafter"/>
</dbReference>
<evidence type="ECO:0000256" key="3">
    <source>
        <dbReference type="ARBA" id="ARBA00022723"/>
    </source>
</evidence>
<keyword evidence="5" id="KW-0862">Zinc</keyword>
<dbReference type="AlphaFoldDB" id="A0A0F9EXF9"/>
<dbReference type="Gene3D" id="3.30.830.10">
    <property type="entry name" value="Metalloenzyme, LuxS/M16 peptidase-like"/>
    <property type="match status" value="2"/>
</dbReference>
<evidence type="ECO:0000259" key="8">
    <source>
        <dbReference type="Pfam" id="PF05193"/>
    </source>
</evidence>